<organism evidence="2 3">
    <name type="scientific">Halopelagius fulvigenes</name>
    <dbReference type="NCBI Taxonomy" id="1198324"/>
    <lineage>
        <taxon>Archaea</taxon>
        <taxon>Methanobacteriati</taxon>
        <taxon>Methanobacteriota</taxon>
        <taxon>Stenosarchaea group</taxon>
        <taxon>Halobacteria</taxon>
        <taxon>Halobacteriales</taxon>
        <taxon>Haloferacaceae</taxon>
    </lineage>
</organism>
<reference evidence="2 3" key="1">
    <citation type="journal article" date="2019" name="Int. J. Syst. Evol. Microbiol.">
        <title>The Global Catalogue of Microorganisms (GCM) 10K type strain sequencing project: providing services to taxonomists for standard genome sequencing and annotation.</title>
        <authorList>
            <consortium name="The Broad Institute Genomics Platform"/>
            <consortium name="The Broad Institute Genome Sequencing Center for Infectious Disease"/>
            <person name="Wu L."/>
            <person name="Ma J."/>
        </authorList>
    </citation>
    <scope>NUCLEOTIDE SEQUENCE [LARGE SCALE GENOMIC DNA]</scope>
    <source>
        <strain evidence="2 3">YIM 94188</strain>
    </source>
</reference>
<evidence type="ECO:0000259" key="1">
    <source>
        <dbReference type="Pfam" id="PF01636"/>
    </source>
</evidence>
<feature type="domain" description="Aminoglycoside phosphotransferase" evidence="1">
    <location>
        <begin position="32"/>
        <end position="253"/>
    </location>
</feature>
<dbReference type="Gene3D" id="3.30.200.20">
    <property type="entry name" value="Phosphorylase Kinase, domain 1"/>
    <property type="match status" value="1"/>
</dbReference>
<sequence>MSPKDAVRDALQSHDSAATVGRELHAVPPHAVYEVTFDGRRAVCKVARGPTADPAKEAAVLRYVAAETPVPVPRVLASGDDHFVTEWCDDVPADPPLTEARVLAMGRGLAALHRSAAEDFRATGRVRAGPEGVTHSNDDRWSETLCEVLSDRASYLDAVGYGDVAREVRSVVRENAERLDAVEDSTLLHGNYLPDHVGVAGSEVTRVIDFEHALVGPGEWDYLRTVVPVFGIDPTPTDGVSPAAFRNAYESIRPLPRGFERRRPLYHLVNAASYLRALHVQRSHLDAHVGGVEPADPLDAEAVARRAYDLCTFVRDALDDREGG</sequence>
<dbReference type="Pfam" id="PF01636">
    <property type="entry name" value="APH"/>
    <property type="match status" value="1"/>
</dbReference>
<proteinExistence type="predicted"/>
<gene>
    <name evidence="2" type="ORF">ACFQEV_02680</name>
</gene>
<comment type="caution">
    <text evidence="2">The sequence shown here is derived from an EMBL/GenBank/DDBJ whole genome shotgun (WGS) entry which is preliminary data.</text>
</comment>
<dbReference type="InterPro" id="IPR011009">
    <property type="entry name" value="Kinase-like_dom_sf"/>
</dbReference>
<name>A0ABD5TWR3_9EURY</name>
<protein>
    <submittedName>
        <fullName evidence="2">Phosphotransferase</fullName>
    </submittedName>
</protein>
<dbReference type="Proteomes" id="UP001596408">
    <property type="component" value="Unassembled WGS sequence"/>
</dbReference>
<keyword evidence="3" id="KW-1185">Reference proteome</keyword>
<dbReference type="Gene3D" id="3.90.1200.10">
    <property type="match status" value="1"/>
</dbReference>
<dbReference type="PANTHER" id="PTHR21310">
    <property type="entry name" value="AMINOGLYCOSIDE PHOSPHOTRANSFERASE-RELATED-RELATED"/>
    <property type="match status" value="1"/>
</dbReference>
<dbReference type="AlphaFoldDB" id="A0ABD5TWR3"/>
<evidence type="ECO:0000313" key="2">
    <source>
        <dbReference type="EMBL" id="MFC6823902.1"/>
    </source>
</evidence>
<dbReference type="SUPFAM" id="SSF56112">
    <property type="entry name" value="Protein kinase-like (PK-like)"/>
    <property type="match status" value="1"/>
</dbReference>
<dbReference type="InterPro" id="IPR002575">
    <property type="entry name" value="Aminoglycoside_PTrfase"/>
</dbReference>
<evidence type="ECO:0000313" key="3">
    <source>
        <dbReference type="Proteomes" id="UP001596408"/>
    </source>
</evidence>
<accession>A0ABD5TWR3</accession>
<dbReference type="InterPro" id="IPR051678">
    <property type="entry name" value="AGP_Transferase"/>
</dbReference>
<dbReference type="EMBL" id="JBHSXH010000009">
    <property type="protein sequence ID" value="MFC6823902.1"/>
    <property type="molecule type" value="Genomic_DNA"/>
</dbReference>
<dbReference type="RefSeq" id="WP_379692441.1">
    <property type="nucleotide sequence ID" value="NZ_JBHSXH010000009.1"/>
</dbReference>